<dbReference type="Proteomes" id="UP000186168">
    <property type="component" value="Unassembled WGS sequence"/>
</dbReference>
<dbReference type="EMBL" id="ASQP01000178">
    <property type="protein sequence ID" value="OMI39175.1"/>
    <property type="molecule type" value="Genomic_DNA"/>
</dbReference>
<organism evidence="1 2">
    <name type="scientific">Streptomyces sparsogenes DSM 40356</name>
    <dbReference type="NCBI Taxonomy" id="1331668"/>
    <lineage>
        <taxon>Bacteria</taxon>
        <taxon>Bacillati</taxon>
        <taxon>Actinomycetota</taxon>
        <taxon>Actinomycetes</taxon>
        <taxon>Kitasatosporales</taxon>
        <taxon>Streptomycetaceae</taxon>
        <taxon>Streptomyces</taxon>
    </lineage>
</organism>
<accession>A0A1R1SLI4</accession>
<dbReference type="RefSeq" id="WP_065962673.1">
    <property type="nucleotide sequence ID" value="NZ_ASQP01000178.1"/>
</dbReference>
<protein>
    <submittedName>
        <fullName evidence="1">Uncharacterized protein</fullName>
    </submittedName>
</protein>
<name>A0A1R1SLI4_9ACTN</name>
<dbReference type="GeneID" id="96744114"/>
<dbReference type="STRING" id="67365.GCA_001704635_06580"/>
<reference evidence="1 2" key="1">
    <citation type="submission" date="2013-05" db="EMBL/GenBank/DDBJ databases">
        <title>Genome sequence of Streptomyces sparsogenes DSM 40356.</title>
        <authorList>
            <person name="Coyne S."/>
            <person name="Seebeck F.P."/>
        </authorList>
    </citation>
    <scope>NUCLEOTIDE SEQUENCE [LARGE SCALE GENOMIC DNA]</scope>
    <source>
        <strain evidence="1 2">DSM 40356</strain>
    </source>
</reference>
<evidence type="ECO:0000313" key="1">
    <source>
        <dbReference type="EMBL" id="OMI39175.1"/>
    </source>
</evidence>
<sequence>MKTLMPYPTVVGDIDVTIEKVALDGRDLPYSMISRNERVVALHEVERAEWEEARIALRVSLPEREIEAGPWTDVVCVAILTEGATNARLARPLRKRTDGAWVGSVPVSRTLHRTRASLTVSVVGTVGGVAGRVIGAADAAWVIDLTARAPERKKELNIVEIDFAASDEEWLIKLKESPWLVDTSGEMPTVYLNTGFEGLAPLLNGARSEMEKSARGLVASQIAGDAWTAMFHAAVSDLEIGDDGTPQVPSGWRESVLRQMLPDVIPGASLADALLEVHERRTDGQGWSALQTYIHHAAAKRARIPKYVRTAVRALDRAEDSER</sequence>
<keyword evidence="2" id="KW-1185">Reference proteome</keyword>
<evidence type="ECO:0000313" key="2">
    <source>
        <dbReference type="Proteomes" id="UP000186168"/>
    </source>
</evidence>
<gene>
    <name evidence="1" type="ORF">SPAR_12195</name>
</gene>
<comment type="caution">
    <text evidence="1">The sequence shown here is derived from an EMBL/GenBank/DDBJ whole genome shotgun (WGS) entry which is preliminary data.</text>
</comment>
<dbReference type="AlphaFoldDB" id="A0A1R1SLI4"/>
<proteinExistence type="predicted"/>